<dbReference type="EMBL" id="CP002116">
    <property type="protein sequence ID" value="ADK79647.1"/>
    <property type="molecule type" value="Genomic_DNA"/>
</dbReference>
<evidence type="ECO:0000256" key="2">
    <source>
        <dbReference type="ARBA" id="ARBA00008954"/>
    </source>
</evidence>
<dbReference type="Pfam" id="PF00202">
    <property type="entry name" value="Aminotran_3"/>
    <property type="match status" value="1"/>
</dbReference>
<dbReference type="GO" id="GO:0030170">
    <property type="term" value="F:pyridoxal phosphate binding"/>
    <property type="evidence" value="ECO:0007669"/>
    <property type="project" value="InterPro"/>
</dbReference>
<dbReference type="HOGENOM" id="CLU_016922_10_0_12"/>
<keyword evidence="6" id="KW-0808">Transferase</keyword>
<keyword evidence="8" id="KW-0809">Transit peptide</keyword>
<gene>
    <name evidence="10" type="ordered locus">Spirs_0500</name>
</gene>
<evidence type="ECO:0000313" key="10">
    <source>
        <dbReference type="EMBL" id="ADK79647.1"/>
    </source>
</evidence>
<evidence type="ECO:0000256" key="5">
    <source>
        <dbReference type="ARBA" id="ARBA00022576"/>
    </source>
</evidence>
<dbReference type="InterPro" id="IPR015421">
    <property type="entry name" value="PyrdxlP-dep_Trfase_major"/>
</dbReference>
<keyword evidence="7 9" id="KW-0663">Pyridoxal phosphate</keyword>
<dbReference type="PIRSF" id="PIRSF000521">
    <property type="entry name" value="Transaminase_4ab_Lys_Orn"/>
    <property type="match status" value="1"/>
</dbReference>
<dbReference type="Gene3D" id="3.90.1150.10">
    <property type="entry name" value="Aspartate Aminotransferase, domain 1"/>
    <property type="match status" value="1"/>
</dbReference>
<dbReference type="STRING" id="573413.Spirs_0500"/>
<comment type="cofactor">
    <cofactor evidence="1">
        <name>pyridoxal 5'-phosphate</name>
        <dbReference type="ChEBI" id="CHEBI:597326"/>
    </cofactor>
</comment>
<comment type="similarity">
    <text evidence="2 9">Belongs to the class-III pyridoxal-phosphate-dependent aminotransferase family.</text>
</comment>
<dbReference type="SUPFAM" id="SSF53383">
    <property type="entry name" value="PLP-dependent transferases"/>
    <property type="match status" value="1"/>
</dbReference>
<dbReference type="OrthoDB" id="9801052at2"/>
<dbReference type="PANTHER" id="PTHR45688">
    <property type="match status" value="1"/>
</dbReference>
<dbReference type="GO" id="GO:0008453">
    <property type="term" value="F:alanine-glyoxylate transaminase activity"/>
    <property type="evidence" value="ECO:0007669"/>
    <property type="project" value="UniProtKB-EC"/>
</dbReference>
<dbReference type="FunFam" id="3.40.640.10:FF:000004">
    <property type="entry name" value="Acetylornithine aminotransferase"/>
    <property type="match status" value="1"/>
</dbReference>
<dbReference type="KEGG" id="ssm:Spirs_0500"/>
<evidence type="ECO:0000256" key="3">
    <source>
        <dbReference type="ARBA" id="ARBA00011881"/>
    </source>
</evidence>
<dbReference type="PANTHER" id="PTHR45688:SF3">
    <property type="entry name" value="ALANINE--GLYOXYLATE AMINOTRANSFERASE 2, MITOCHONDRIAL"/>
    <property type="match status" value="1"/>
</dbReference>
<evidence type="ECO:0000313" key="11">
    <source>
        <dbReference type="Proteomes" id="UP000002318"/>
    </source>
</evidence>
<dbReference type="Proteomes" id="UP000002318">
    <property type="component" value="Chromosome"/>
</dbReference>
<evidence type="ECO:0000256" key="9">
    <source>
        <dbReference type="RuleBase" id="RU003560"/>
    </source>
</evidence>
<dbReference type="Gene3D" id="3.40.640.10">
    <property type="entry name" value="Type I PLP-dependent aspartate aminotransferase-like (Major domain)"/>
    <property type="match status" value="1"/>
</dbReference>
<evidence type="ECO:0000256" key="7">
    <source>
        <dbReference type="ARBA" id="ARBA00022898"/>
    </source>
</evidence>
<proteinExistence type="inferred from homology"/>
<accession>E1RBB7</accession>
<dbReference type="EC" id="2.6.1.44" evidence="4"/>
<dbReference type="AlphaFoldDB" id="E1RBB7"/>
<evidence type="ECO:0000256" key="1">
    <source>
        <dbReference type="ARBA" id="ARBA00001933"/>
    </source>
</evidence>
<organism evidence="10 11">
    <name type="scientific">Sediminispirochaeta smaragdinae (strain DSM 11293 / JCM 15392 / SEBR 4228)</name>
    <name type="common">Spirochaeta smaragdinae</name>
    <dbReference type="NCBI Taxonomy" id="573413"/>
    <lineage>
        <taxon>Bacteria</taxon>
        <taxon>Pseudomonadati</taxon>
        <taxon>Spirochaetota</taxon>
        <taxon>Spirochaetia</taxon>
        <taxon>Spirochaetales</taxon>
        <taxon>Spirochaetaceae</taxon>
        <taxon>Sediminispirochaeta</taxon>
    </lineage>
</organism>
<dbReference type="InterPro" id="IPR015424">
    <property type="entry name" value="PyrdxlP-dep_Trfase"/>
</dbReference>
<dbReference type="InterPro" id="IPR005814">
    <property type="entry name" value="Aminotrans_3"/>
</dbReference>
<evidence type="ECO:0000256" key="4">
    <source>
        <dbReference type="ARBA" id="ARBA00013049"/>
    </source>
</evidence>
<dbReference type="eggNOG" id="COG0160">
    <property type="taxonomic scope" value="Bacteria"/>
</dbReference>
<name>E1RBB7_SEDSS</name>
<dbReference type="RefSeq" id="WP_013253111.1">
    <property type="nucleotide sequence ID" value="NC_014364.1"/>
</dbReference>
<evidence type="ECO:0000256" key="8">
    <source>
        <dbReference type="ARBA" id="ARBA00022946"/>
    </source>
</evidence>
<keyword evidence="11" id="KW-1185">Reference proteome</keyword>
<sequence>MAHINTDKNSEYLGPEKIIELKQKYLIPCSYHFYRRPPQIVRASGTKVYDSTGKVYTDFFAGVSVMSCGHCNPQINNRVIQQLNTLQHTTSIYLTQPVVELARRLAEILPGTICRSFFCNSGSEANESALLAARLFTQKRKFIAMEGSLHGRTFLTTGVTAIPMWRTDPFVDEVPVSFASDESAVMELLLNEGPETAALIVEPIQGNGGIRPLPPSFFDRIAAELKRQKVLLISDEIQSGFGRSGKMFAIEHYPVEPDMITGAKALGNGFPIGFFAARPDIAAAFTKPSASTLGGNPVSCTAGLAVLDFIKSEKLVSRAAEYGDLLMSELRQVAKAAPFLNAPRGLGLMVGMEVGAYQGKAAPDITDEILEAMKEKGFLIGKNGVNRNVLAFQPPLIIEKAEITAMADALGQTASHILG</sequence>
<dbReference type="PROSITE" id="PS00600">
    <property type="entry name" value="AA_TRANSFER_CLASS_3"/>
    <property type="match status" value="1"/>
</dbReference>
<evidence type="ECO:0000256" key="6">
    <source>
        <dbReference type="ARBA" id="ARBA00022679"/>
    </source>
</evidence>
<protein>
    <recommendedName>
        <fullName evidence="4">alanine--glyoxylate transaminase</fullName>
        <ecNumber evidence="4">2.6.1.44</ecNumber>
    </recommendedName>
</protein>
<keyword evidence="5 10" id="KW-0032">Aminotransferase</keyword>
<dbReference type="InterPro" id="IPR049704">
    <property type="entry name" value="Aminotrans_3_PPA_site"/>
</dbReference>
<comment type="subunit">
    <text evidence="3">Homotetramer.</text>
</comment>
<dbReference type="CDD" id="cd00610">
    <property type="entry name" value="OAT_like"/>
    <property type="match status" value="1"/>
</dbReference>
<reference evidence="11" key="1">
    <citation type="journal article" date="2010" name="Stand. Genomic Sci.">
        <title>Complete genome sequence of Spirochaeta smaragdinae type strain (SEBR 4228).</title>
        <authorList>
            <person name="Mavromatis K."/>
            <person name="Yasawong M."/>
            <person name="Chertkov O."/>
            <person name="Lapidus A."/>
            <person name="Lucas S."/>
            <person name="Nolan M."/>
            <person name="Del Rio T.G."/>
            <person name="Tice H."/>
            <person name="Cheng J.F."/>
            <person name="Pitluck S."/>
            <person name="Liolios K."/>
            <person name="Ivanova N."/>
            <person name="Tapia R."/>
            <person name="Han C."/>
            <person name="Bruce D."/>
            <person name="Goodwin L."/>
            <person name="Pati A."/>
            <person name="Chen A."/>
            <person name="Palaniappan K."/>
            <person name="Land M."/>
            <person name="Hauser L."/>
            <person name="Chang Y.J."/>
            <person name="Jeffries C.D."/>
            <person name="Detter J.C."/>
            <person name="Rohde M."/>
            <person name="Brambilla E."/>
            <person name="Spring S."/>
            <person name="Goker M."/>
            <person name="Sikorski J."/>
            <person name="Woyke T."/>
            <person name="Bristow J."/>
            <person name="Eisen J.A."/>
            <person name="Markowitz V."/>
            <person name="Hugenholtz P."/>
            <person name="Klenk H.P."/>
            <person name="Kyrpides N.C."/>
        </authorList>
    </citation>
    <scope>NUCLEOTIDE SEQUENCE [LARGE SCALE GENOMIC DNA]</scope>
    <source>
        <strain evidence="11">DSM 11293 / JCM 15392 / SEBR 4228</strain>
    </source>
</reference>
<dbReference type="InterPro" id="IPR015422">
    <property type="entry name" value="PyrdxlP-dep_Trfase_small"/>
</dbReference>